<name>A0ABN9YBK3_9DINO</name>
<keyword evidence="3" id="KW-1185">Reference proteome</keyword>
<sequence>MVVAFTEPSLAFTAVRPCSIPASCEVTTGLRFFSRVAGNVRRGMLMGECMMIVGGELSALAVHRLEGGAASTDGGMHDWIVVAHSVSSCLRMPPGARRRECAGAEFIARAGTRKHAGQAAAPAPCARGQRGGAQPATDGAPPFFAVLAAGGRPGEGRVVDPDARRAVFFVAPWPHRGPDSFPGGYCVAPGLLVVAPGLAVAPNSTTPEPSAIGGARLRPWEQGGPGGAPREAPRGACSVGEAPPRARRVGGAAPCPRTLEEAPPRGERPGAGLPPESGPPLGRVADPGPLALRQDGDGRSFAVFGPRGPSPGLRSVRERLGVRSQSRGRGPDLSGSALQRQHGVGGLGSDPYHADPRPRGRRFHSSCRSGSSARCSSRPASATGGRLGLYILVPGTLSLFCLPTACPASAAHAVCLCGFSVIVFASSKHHSSSF</sequence>
<dbReference type="Proteomes" id="UP001189429">
    <property type="component" value="Unassembled WGS sequence"/>
</dbReference>
<evidence type="ECO:0000313" key="3">
    <source>
        <dbReference type="Proteomes" id="UP001189429"/>
    </source>
</evidence>
<evidence type="ECO:0000313" key="2">
    <source>
        <dbReference type="EMBL" id="CAK0910115.1"/>
    </source>
</evidence>
<protein>
    <submittedName>
        <fullName evidence="2">Uncharacterized protein</fullName>
    </submittedName>
</protein>
<comment type="caution">
    <text evidence="2">The sequence shown here is derived from an EMBL/GenBank/DDBJ whole genome shotgun (WGS) entry which is preliminary data.</text>
</comment>
<gene>
    <name evidence="2" type="ORF">PCOR1329_LOCUS84366</name>
</gene>
<organism evidence="2 3">
    <name type="scientific">Prorocentrum cordatum</name>
    <dbReference type="NCBI Taxonomy" id="2364126"/>
    <lineage>
        <taxon>Eukaryota</taxon>
        <taxon>Sar</taxon>
        <taxon>Alveolata</taxon>
        <taxon>Dinophyceae</taxon>
        <taxon>Prorocentrales</taxon>
        <taxon>Prorocentraceae</taxon>
        <taxon>Prorocentrum</taxon>
    </lineage>
</organism>
<feature type="compositionally biased region" description="Low complexity" evidence="1">
    <location>
        <begin position="366"/>
        <end position="381"/>
    </location>
</feature>
<accession>A0ABN9YBK3</accession>
<evidence type="ECO:0000256" key="1">
    <source>
        <dbReference type="SAM" id="MobiDB-lite"/>
    </source>
</evidence>
<feature type="compositionally biased region" description="Basic and acidic residues" evidence="1">
    <location>
        <begin position="258"/>
        <end position="268"/>
    </location>
</feature>
<feature type="region of interest" description="Disordered" evidence="1">
    <location>
        <begin position="205"/>
        <end position="381"/>
    </location>
</feature>
<dbReference type="EMBL" id="CAUYUJ010022326">
    <property type="protein sequence ID" value="CAK0910115.1"/>
    <property type="molecule type" value="Genomic_DNA"/>
</dbReference>
<reference evidence="2" key="1">
    <citation type="submission" date="2023-10" db="EMBL/GenBank/DDBJ databases">
        <authorList>
            <person name="Chen Y."/>
            <person name="Shah S."/>
            <person name="Dougan E. K."/>
            <person name="Thang M."/>
            <person name="Chan C."/>
        </authorList>
    </citation>
    <scope>NUCLEOTIDE SEQUENCE [LARGE SCALE GENOMIC DNA]</scope>
</reference>
<proteinExistence type="predicted"/>